<reference evidence="1 2" key="1">
    <citation type="submission" date="2023-08" db="EMBL/GenBank/DDBJ databases">
        <title>Nocardioides seae sp. nov., a bacterium isolated from a soil.</title>
        <authorList>
            <person name="Wang X."/>
        </authorList>
    </citation>
    <scope>NUCLEOTIDE SEQUENCE [LARGE SCALE GENOMIC DNA]</scope>
    <source>
        <strain evidence="1 2">YZH12</strain>
    </source>
</reference>
<organism evidence="1 2">
    <name type="scientific">Nocardioides imazamoxiresistens</name>
    <dbReference type="NCBI Taxonomy" id="3231893"/>
    <lineage>
        <taxon>Bacteria</taxon>
        <taxon>Bacillati</taxon>
        <taxon>Actinomycetota</taxon>
        <taxon>Actinomycetes</taxon>
        <taxon>Propionibacteriales</taxon>
        <taxon>Nocardioidaceae</taxon>
        <taxon>Nocardioides</taxon>
    </lineage>
</organism>
<protein>
    <submittedName>
        <fullName evidence="1">DUF6308 family protein</fullName>
    </submittedName>
</protein>
<name>A0ABU3PQW2_9ACTN</name>
<dbReference type="Pfam" id="PF19827">
    <property type="entry name" value="DUF6308"/>
    <property type="match status" value="1"/>
</dbReference>
<evidence type="ECO:0000313" key="2">
    <source>
        <dbReference type="Proteomes" id="UP001268542"/>
    </source>
</evidence>
<dbReference type="Proteomes" id="UP001268542">
    <property type="component" value="Unassembled WGS sequence"/>
</dbReference>
<dbReference type="InterPro" id="IPR046275">
    <property type="entry name" value="DUF6308"/>
</dbReference>
<dbReference type="EMBL" id="JAVYII010000001">
    <property type="protein sequence ID" value="MDT9591602.1"/>
    <property type="molecule type" value="Genomic_DNA"/>
</dbReference>
<gene>
    <name evidence="1" type="ORF">RDV89_00890</name>
</gene>
<keyword evidence="2" id="KW-1185">Reference proteome</keyword>
<comment type="caution">
    <text evidence="1">The sequence shown here is derived from an EMBL/GenBank/DDBJ whole genome shotgun (WGS) entry which is preliminary data.</text>
</comment>
<accession>A0ABU3PQW2</accession>
<dbReference type="RefSeq" id="WP_315730562.1">
    <property type="nucleotide sequence ID" value="NZ_JAVYII010000001.1"/>
</dbReference>
<evidence type="ECO:0000313" key="1">
    <source>
        <dbReference type="EMBL" id="MDT9591602.1"/>
    </source>
</evidence>
<proteinExistence type="predicted"/>
<sequence length="247" mass="27579">MSELGEYGDGRTFQLPQGWRKARAEVVEMALRQTMDALAAPRAAERLTAYYDPQGNYSGLLFAEVGENQVASVTPADLWAVATLSIEVNSRQARMIFGTASARIGSLLSVLPHDAALTDLDHTPLGADGTLNRMWDLYETFKTLLATEAKRSEHWVFAAKLCARKRTALFPVRDSLVRDYLSGGRRHQTGAGWPGDFSVDLQLFAHLMTHPEVLDGLQELEREVPFPVDRHRLRLLDAVLWTRAKFG</sequence>